<proteinExistence type="predicted"/>
<keyword evidence="2" id="KW-0456">Lyase</keyword>
<evidence type="ECO:0000313" key="3">
    <source>
        <dbReference type="Proteomes" id="UP000476281"/>
    </source>
</evidence>
<protein>
    <submittedName>
        <fullName evidence="2">Citrate lyase subunit alpha</fullName>
    </submittedName>
</protein>
<dbReference type="GO" id="GO:0016829">
    <property type="term" value="F:lyase activity"/>
    <property type="evidence" value="ECO:0007669"/>
    <property type="project" value="UniProtKB-KW"/>
</dbReference>
<feature type="region of interest" description="Disordered" evidence="1">
    <location>
        <begin position="29"/>
        <end position="48"/>
    </location>
</feature>
<reference evidence="2 3" key="1">
    <citation type="submission" date="2019-09" db="EMBL/GenBank/DDBJ databases">
        <title>Reversal of blaTEM antimicrobial resistance by CRISPR-Cas9 in clinical E. coli and other Enterobacteriaceae strains.</title>
        <authorList>
            <person name="Tagliaferri T."/>
            <person name="Guimaraes N."/>
            <person name="Pereira M."/>
            <person name="Felicori L."/>
            <person name="Horz H.-P."/>
            <person name="Santos S."/>
            <person name="Mendes T."/>
        </authorList>
    </citation>
    <scope>NUCLEOTIDE SEQUENCE [LARGE SCALE GENOMIC DNA]</scope>
    <source>
        <strain evidence="2 3">E2_blaTEM_MG</strain>
    </source>
</reference>
<evidence type="ECO:0000256" key="1">
    <source>
        <dbReference type="SAM" id="MobiDB-lite"/>
    </source>
</evidence>
<dbReference type="EMBL" id="WBSZ01002688">
    <property type="protein sequence ID" value="KAB2425822.1"/>
    <property type="molecule type" value="Genomic_DNA"/>
</dbReference>
<gene>
    <name evidence="2" type="ORF">F9C29_34855</name>
</gene>
<dbReference type="AlphaFoldDB" id="A0A6L3X5V6"/>
<dbReference type="Proteomes" id="UP000476281">
    <property type="component" value="Unassembled WGS sequence"/>
</dbReference>
<comment type="caution">
    <text evidence="2">The sequence shown here is derived from an EMBL/GenBank/DDBJ whole genome shotgun (WGS) entry which is preliminary data.</text>
</comment>
<evidence type="ECO:0000313" key="2">
    <source>
        <dbReference type="EMBL" id="KAB2425822.1"/>
    </source>
</evidence>
<name>A0A6L3X5V6_9ENTR</name>
<sequence length="48" mass="5451">MNQTELLHVNFPHLRDLKPFDTAHSATPWLADSEAKHSRKPCAPIEEA</sequence>
<feature type="non-terminal residue" evidence="2">
    <location>
        <position position="48"/>
    </location>
</feature>
<accession>A0A6L3X5V6</accession>
<organism evidence="2 3">
    <name type="scientific">Enterobacter hormaechei</name>
    <dbReference type="NCBI Taxonomy" id="158836"/>
    <lineage>
        <taxon>Bacteria</taxon>
        <taxon>Pseudomonadati</taxon>
        <taxon>Pseudomonadota</taxon>
        <taxon>Gammaproteobacteria</taxon>
        <taxon>Enterobacterales</taxon>
        <taxon>Enterobacteriaceae</taxon>
        <taxon>Enterobacter</taxon>
        <taxon>Enterobacter cloacae complex</taxon>
    </lineage>
</organism>